<dbReference type="InterPro" id="IPR031330">
    <property type="entry name" value="Gly_Hdrlase_35_cat"/>
</dbReference>
<dbReference type="InterPro" id="IPR025972">
    <property type="entry name" value="BetaGal_dom3"/>
</dbReference>
<evidence type="ECO:0000259" key="10">
    <source>
        <dbReference type="SMART" id="SM01029"/>
    </source>
</evidence>
<feature type="chain" id="PRO_5021415284" description="beta-galactosidase" evidence="9">
    <location>
        <begin position="21"/>
        <end position="975"/>
    </location>
</feature>
<gene>
    <name evidence="11" type="ORF">BD410DRAFT_830295</name>
</gene>
<dbReference type="InterPro" id="IPR008979">
    <property type="entry name" value="Galactose-bd-like_sf"/>
</dbReference>
<evidence type="ECO:0000313" key="12">
    <source>
        <dbReference type="Proteomes" id="UP000294933"/>
    </source>
</evidence>
<sequence>MKLSATFLLLLAGLLRPALTQIIPPGSPGFVHGKSSAAVTFDNSSLLIDNNRVMLFSGEFHFWRIPSPQLWSDVLQKMKAAGFNGVSVYVHWGMTEGKQGHLDWNFHRSVTAFLQVAKRVGILVVMRPGPYINAETTGGGFPGWLSNIQGLARSNAQDYTNAWQSYMTQVAQAIAPFQYPAGPVIGVQVENEFTTGTNFAPYMVTLESVLRNNGINKVPLTYNDFNAAGRYASGQGVVDLWGFDSYPNGFTCSSPQFAGVSTGYAGNRNQYVPNGPLYFPEFQGGSFDPYGGSGYDACYTLTNNEFANVFYKNNYANHATLQSLYMTFGGTNWGNLATTNVYTSYDYGAPIREDRTLSTKYTEIKLQANFLHATQAYLTANIMGSSSDGQTYATNNQVWTTNLRNSDQTNFYVARQTSATNLNPVTFSLRVSTTAGALTIPQFGGTITLAGRESKIIVTNYVFGQSKLRYSTAEVMTWTTIDNTDIIVLYALAGQNTETVIETSATSVQLTQGNGAISSRVTGGTVVLTGNPNGVSVAQFGRTKVFIMDKATAGTFWSPRQSPTTFDLTNRQPATLIGGPYLVRNATIAGSTLNVVGDISSSGTLSVVAPAAVNTVTFNGAKLTGTKNAAGVWSGALTKPAIAATIPSLKTATWRCSDSLPEVANSFDDSKWVTATKTTTLREQKPTAGKLVLFGDEYGFHQGNLIYRGHFTGHATGVTLTMQGGAFFGYSAFLNGKFLGSSTGSSSDQATNTWNFPATNTGDNVLTIVNDNMGLDEDFSPTDSYKNPRGVRGYQLLGGGDFSSWKIQGNLGGESWVDEVRGPLNEGGLWFERVGAHLPGYDDSKWTANCSPLTGITAAGIRAYRTTFNLNIPATADVPISVHFTRTPSSNYRSVLYVNGWQFGRFVSNLGPQTVYPIPEGILNHRGSNTLVVTIWSLDAAGAKIAALDIAASVMISSTKEVVATVNSPGFAQLR</sequence>
<keyword evidence="6" id="KW-0325">Glycoprotein</keyword>
<dbReference type="InterPro" id="IPR025300">
    <property type="entry name" value="BetaGal_jelly_roll_dom"/>
</dbReference>
<dbReference type="GO" id="GO:0005975">
    <property type="term" value="P:carbohydrate metabolic process"/>
    <property type="evidence" value="ECO:0007669"/>
    <property type="project" value="InterPro"/>
</dbReference>
<dbReference type="InterPro" id="IPR018954">
    <property type="entry name" value="Betagal_dom2"/>
</dbReference>
<feature type="signal peptide" evidence="9">
    <location>
        <begin position="1"/>
        <end position="20"/>
    </location>
</feature>
<keyword evidence="12" id="KW-1185">Reference proteome</keyword>
<dbReference type="PANTHER" id="PTHR23421">
    <property type="entry name" value="BETA-GALACTOSIDASE RELATED"/>
    <property type="match status" value="1"/>
</dbReference>
<dbReference type="SUPFAM" id="SSF117100">
    <property type="entry name" value="Beta-galactosidase LacA, domain 3"/>
    <property type="match status" value="1"/>
</dbReference>
<evidence type="ECO:0000313" key="11">
    <source>
        <dbReference type="EMBL" id="TDL19485.1"/>
    </source>
</evidence>
<dbReference type="Pfam" id="PF10435">
    <property type="entry name" value="BetaGal_dom2"/>
    <property type="match status" value="1"/>
</dbReference>
<dbReference type="SUPFAM" id="SSF51445">
    <property type="entry name" value="(Trans)glycosidases"/>
    <property type="match status" value="1"/>
</dbReference>
<dbReference type="Proteomes" id="UP000294933">
    <property type="component" value="Unassembled WGS sequence"/>
</dbReference>
<evidence type="ECO:0000256" key="7">
    <source>
        <dbReference type="ARBA" id="ARBA00023295"/>
    </source>
</evidence>
<dbReference type="GO" id="GO:0004565">
    <property type="term" value="F:beta-galactosidase activity"/>
    <property type="evidence" value="ECO:0007669"/>
    <property type="project" value="UniProtKB-EC"/>
</dbReference>
<evidence type="ECO:0000256" key="6">
    <source>
        <dbReference type="ARBA" id="ARBA00023180"/>
    </source>
</evidence>
<dbReference type="Gene3D" id="2.60.120.260">
    <property type="entry name" value="Galactose-binding domain-like"/>
    <property type="match status" value="2"/>
</dbReference>
<dbReference type="SUPFAM" id="SSF49785">
    <property type="entry name" value="Galactose-binding domain-like"/>
    <property type="match status" value="2"/>
</dbReference>
<evidence type="ECO:0000256" key="3">
    <source>
        <dbReference type="ARBA" id="ARBA00012756"/>
    </source>
</evidence>
<dbReference type="InterPro" id="IPR017853">
    <property type="entry name" value="GH"/>
</dbReference>
<organism evidence="11 12">
    <name type="scientific">Rickenella mellea</name>
    <dbReference type="NCBI Taxonomy" id="50990"/>
    <lineage>
        <taxon>Eukaryota</taxon>
        <taxon>Fungi</taxon>
        <taxon>Dikarya</taxon>
        <taxon>Basidiomycota</taxon>
        <taxon>Agaricomycotina</taxon>
        <taxon>Agaricomycetes</taxon>
        <taxon>Hymenochaetales</taxon>
        <taxon>Rickenellaceae</taxon>
        <taxon>Rickenella</taxon>
    </lineage>
</organism>
<evidence type="ECO:0000256" key="8">
    <source>
        <dbReference type="RuleBase" id="RU003679"/>
    </source>
</evidence>
<dbReference type="VEuPathDB" id="FungiDB:BD410DRAFT_830295"/>
<dbReference type="Gene3D" id="2.102.20.10">
    <property type="entry name" value="Beta-galactosidase, domain 2"/>
    <property type="match status" value="1"/>
</dbReference>
<comment type="catalytic activity">
    <reaction evidence="1">
        <text>Hydrolysis of terminal non-reducing beta-D-galactose residues in beta-D-galactosides.</text>
        <dbReference type="EC" id="3.2.1.23"/>
    </reaction>
</comment>
<dbReference type="Gene3D" id="3.20.20.80">
    <property type="entry name" value="Glycosidases"/>
    <property type="match status" value="1"/>
</dbReference>
<dbReference type="EC" id="3.2.1.23" evidence="3"/>
<protein>
    <recommendedName>
        <fullName evidence="3">beta-galactosidase</fullName>
        <ecNumber evidence="3">3.2.1.23</ecNumber>
    </recommendedName>
</protein>
<dbReference type="InterPro" id="IPR001944">
    <property type="entry name" value="Glycoside_Hdrlase_35"/>
</dbReference>
<comment type="similarity">
    <text evidence="2 8">Belongs to the glycosyl hydrolase 35 family.</text>
</comment>
<dbReference type="PRINTS" id="PR00742">
    <property type="entry name" value="GLHYDRLASE35"/>
</dbReference>
<dbReference type="Gene3D" id="2.60.390.10">
    <property type="entry name" value="Beta-galactosidase, domain 3"/>
    <property type="match status" value="1"/>
</dbReference>
<keyword evidence="4 9" id="KW-0732">Signal</keyword>
<evidence type="ECO:0000256" key="9">
    <source>
        <dbReference type="SAM" id="SignalP"/>
    </source>
</evidence>
<keyword evidence="5 11" id="KW-0378">Hydrolase</keyword>
<dbReference type="EMBL" id="ML170196">
    <property type="protein sequence ID" value="TDL19485.1"/>
    <property type="molecule type" value="Genomic_DNA"/>
</dbReference>
<proteinExistence type="inferred from homology"/>
<dbReference type="OrthoDB" id="1657402at2759"/>
<dbReference type="AlphaFoldDB" id="A0A4Y7PWI5"/>
<evidence type="ECO:0000256" key="4">
    <source>
        <dbReference type="ARBA" id="ARBA00022729"/>
    </source>
</evidence>
<dbReference type="Pfam" id="PF01301">
    <property type="entry name" value="Glyco_hydro_35"/>
    <property type="match status" value="1"/>
</dbReference>
<dbReference type="Pfam" id="PF13363">
    <property type="entry name" value="BetaGal_dom3"/>
    <property type="match status" value="1"/>
</dbReference>
<dbReference type="SMART" id="SM01029">
    <property type="entry name" value="BetaGal_dom2"/>
    <property type="match status" value="1"/>
</dbReference>
<reference evidence="11 12" key="1">
    <citation type="submission" date="2018-06" db="EMBL/GenBank/DDBJ databases">
        <title>A transcriptomic atlas of mushroom development highlights an independent origin of complex multicellularity.</title>
        <authorList>
            <consortium name="DOE Joint Genome Institute"/>
            <person name="Krizsan K."/>
            <person name="Almasi E."/>
            <person name="Merenyi Z."/>
            <person name="Sahu N."/>
            <person name="Viragh M."/>
            <person name="Koszo T."/>
            <person name="Mondo S."/>
            <person name="Kiss B."/>
            <person name="Balint B."/>
            <person name="Kues U."/>
            <person name="Barry K."/>
            <person name="Hegedus J.C."/>
            <person name="Henrissat B."/>
            <person name="Johnson J."/>
            <person name="Lipzen A."/>
            <person name="Ohm R."/>
            <person name="Nagy I."/>
            <person name="Pangilinan J."/>
            <person name="Yan J."/>
            <person name="Xiong Y."/>
            <person name="Grigoriev I.V."/>
            <person name="Hibbett D.S."/>
            <person name="Nagy L.G."/>
        </authorList>
    </citation>
    <scope>NUCLEOTIDE SEQUENCE [LARGE SCALE GENOMIC DNA]</scope>
    <source>
        <strain evidence="11 12">SZMC22713</strain>
    </source>
</reference>
<accession>A0A4Y7PWI5</accession>
<dbReference type="STRING" id="50990.A0A4Y7PWI5"/>
<keyword evidence="7" id="KW-0326">Glycosidase</keyword>
<name>A0A4Y7PWI5_9AGAM</name>
<evidence type="ECO:0000256" key="2">
    <source>
        <dbReference type="ARBA" id="ARBA00009809"/>
    </source>
</evidence>
<dbReference type="InterPro" id="IPR037110">
    <property type="entry name" value="Betagal_dom2_sf"/>
</dbReference>
<evidence type="ECO:0000256" key="1">
    <source>
        <dbReference type="ARBA" id="ARBA00001412"/>
    </source>
</evidence>
<dbReference type="Pfam" id="PF13364">
    <property type="entry name" value="BetaGal_ABD2"/>
    <property type="match status" value="2"/>
</dbReference>
<dbReference type="SUPFAM" id="SSF51011">
    <property type="entry name" value="Glycosyl hydrolase domain"/>
    <property type="match status" value="1"/>
</dbReference>
<feature type="domain" description="Beta-galactosidase" evidence="10">
    <location>
        <begin position="377"/>
        <end position="556"/>
    </location>
</feature>
<evidence type="ECO:0000256" key="5">
    <source>
        <dbReference type="ARBA" id="ARBA00022801"/>
    </source>
</evidence>
<dbReference type="InterPro" id="IPR036833">
    <property type="entry name" value="BetaGal_dom3_sf"/>
</dbReference>